<accession>A0A0V1ALN7</accession>
<sequence length="196" mass="22407">MPSNHVLRERKEIIEHLKILYLPITFGVSEKRLRGQILDELRRDTLPRYCNIKSCNSKHQIHRKRWLLKNKDNKHVNGKKNENMSCNNTKSGSSECTVILSVMNCCMLSGRCSGPPALNIAGAFPFVSVVFRSIHFFICFCSASRPLVEAPLLTLLYSSNGTFIHFFLCYRCRSLVSVDSGGMFSHIIQQKLRDLQ</sequence>
<gene>
    <name evidence="1" type="ORF">T01_3767</name>
</gene>
<dbReference type="InParanoid" id="A0A0V1ALN7"/>
<name>A0A0V1ALN7_TRISP</name>
<dbReference type="EMBL" id="JYDH01000843">
    <property type="protein sequence ID" value="KRY25598.1"/>
    <property type="molecule type" value="Genomic_DNA"/>
</dbReference>
<dbReference type="Proteomes" id="UP000054776">
    <property type="component" value="Unassembled WGS sequence"/>
</dbReference>
<dbReference type="AlphaFoldDB" id="A0A0V1ALN7"/>
<evidence type="ECO:0000313" key="1">
    <source>
        <dbReference type="EMBL" id="KRY25598.1"/>
    </source>
</evidence>
<proteinExistence type="predicted"/>
<reference evidence="1 2" key="1">
    <citation type="submission" date="2015-01" db="EMBL/GenBank/DDBJ databases">
        <title>Evolution of Trichinella species and genotypes.</title>
        <authorList>
            <person name="Korhonen P.K."/>
            <person name="Edoardo P."/>
            <person name="Giuseppe L.R."/>
            <person name="Gasser R.B."/>
        </authorList>
    </citation>
    <scope>NUCLEOTIDE SEQUENCE [LARGE SCALE GENOMIC DNA]</scope>
    <source>
        <strain evidence="1">ISS3</strain>
    </source>
</reference>
<evidence type="ECO:0000313" key="2">
    <source>
        <dbReference type="Proteomes" id="UP000054776"/>
    </source>
</evidence>
<comment type="caution">
    <text evidence="1">The sequence shown here is derived from an EMBL/GenBank/DDBJ whole genome shotgun (WGS) entry which is preliminary data.</text>
</comment>
<feature type="non-terminal residue" evidence="1">
    <location>
        <position position="196"/>
    </location>
</feature>
<protein>
    <submittedName>
        <fullName evidence="1">Uncharacterized protein</fullName>
    </submittedName>
</protein>
<organism evidence="1 2">
    <name type="scientific">Trichinella spiralis</name>
    <name type="common">Trichina worm</name>
    <dbReference type="NCBI Taxonomy" id="6334"/>
    <lineage>
        <taxon>Eukaryota</taxon>
        <taxon>Metazoa</taxon>
        <taxon>Ecdysozoa</taxon>
        <taxon>Nematoda</taxon>
        <taxon>Enoplea</taxon>
        <taxon>Dorylaimia</taxon>
        <taxon>Trichinellida</taxon>
        <taxon>Trichinellidae</taxon>
        <taxon>Trichinella</taxon>
    </lineage>
</organism>
<keyword evidence="2" id="KW-1185">Reference proteome</keyword>